<comment type="catalytic activity">
    <reaction evidence="8">
        <text>fluoride(in) = fluoride(out)</text>
        <dbReference type="Rhea" id="RHEA:76159"/>
        <dbReference type="ChEBI" id="CHEBI:17051"/>
    </reaction>
    <physiologicalReaction direction="left-to-right" evidence="8">
        <dbReference type="Rhea" id="RHEA:76160"/>
    </physiologicalReaction>
</comment>
<dbReference type="HAMAP" id="MF_00454">
    <property type="entry name" value="FluC"/>
    <property type="match status" value="1"/>
</dbReference>
<evidence type="ECO:0000256" key="8">
    <source>
        <dbReference type="ARBA" id="ARBA00035585"/>
    </source>
</evidence>
<dbReference type="Pfam" id="PF02537">
    <property type="entry name" value="CRCB"/>
    <property type="match status" value="1"/>
</dbReference>
<dbReference type="STRING" id="37927.SA2016_0211"/>
<evidence type="ECO:0000313" key="12">
    <source>
        <dbReference type="Proteomes" id="UP000070134"/>
    </source>
</evidence>
<keyword evidence="4 10" id="KW-1133">Transmembrane helix</keyword>
<keyword evidence="10" id="KW-0479">Metal-binding</keyword>
<feature type="transmembrane region" description="Helical" evidence="10">
    <location>
        <begin position="6"/>
        <end position="23"/>
    </location>
</feature>
<comment type="subcellular location">
    <subcellularLocation>
        <location evidence="1 10">Cell membrane</location>
        <topology evidence="1 10">Multi-pass membrane protein</topology>
    </subcellularLocation>
</comment>
<feature type="transmembrane region" description="Helical" evidence="10">
    <location>
        <begin position="97"/>
        <end position="125"/>
    </location>
</feature>
<dbReference type="GO" id="GO:0046872">
    <property type="term" value="F:metal ion binding"/>
    <property type="evidence" value="ECO:0007669"/>
    <property type="project" value="UniProtKB-KW"/>
</dbReference>
<proteinExistence type="inferred from homology"/>
<feature type="binding site" evidence="10">
    <location>
        <position position="75"/>
    </location>
    <ligand>
        <name>Na(+)</name>
        <dbReference type="ChEBI" id="CHEBI:29101"/>
        <note>structural</note>
    </ligand>
</feature>
<evidence type="ECO:0000313" key="11">
    <source>
        <dbReference type="EMBL" id="AMM30912.1"/>
    </source>
</evidence>
<dbReference type="GO" id="GO:0005886">
    <property type="term" value="C:plasma membrane"/>
    <property type="evidence" value="ECO:0007669"/>
    <property type="project" value="UniProtKB-SubCell"/>
</dbReference>
<gene>
    <name evidence="10" type="primary">fluC</name>
    <name evidence="10" type="synonym">crcB</name>
    <name evidence="11" type="ORF">SA2016_0211</name>
</gene>
<keyword evidence="10" id="KW-0813">Transport</keyword>
<keyword evidence="2 10" id="KW-1003">Cell membrane</keyword>
<evidence type="ECO:0000256" key="3">
    <source>
        <dbReference type="ARBA" id="ARBA00022692"/>
    </source>
</evidence>
<reference evidence="11 12" key="1">
    <citation type="submission" date="2016-02" db="EMBL/GenBank/DDBJ databases">
        <title>Complete genome of Sinomonas atrocyanea KCTC 3377.</title>
        <authorList>
            <person name="Kim K.M."/>
        </authorList>
    </citation>
    <scope>NUCLEOTIDE SEQUENCE [LARGE SCALE GENOMIC DNA]</scope>
    <source>
        <strain evidence="11 12">KCTC 3377</strain>
    </source>
</reference>
<dbReference type="PANTHER" id="PTHR28259">
    <property type="entry name" value="FLUORIDE EXPORT PROTEIN 1-RELATED"/>
    <property type="match status" value="1"/>
</dbReference>
<evidence type="ECO:0000256" key="9">
    <source>
        <dbReference type="ARBA" id="ARBA00049940"/>
    </source>
</evidence>
<accession>A0A126ZZX3</accession>
<dbReference type="EMBL" id="CP014518">
    <property type="protein sequence ID" value="AMM30912.1"/>
    <property type="molecule type" value="Genomic_DNA"/>
</dbReference>
<keyword evidence="12" id="KW-1185">Reference proteome</keyword>
<evidence type="ECO:0000256" key="7">
    <source>
        <dbReference type="ARBA" id="ARBA00035120"/>
    </source>
</evidence>
<feature type="binding site" evidence="10">
    <location>
        <position position="78"/>
    </location>
    <ligand>
        <name>Na(+)</name>
        <dbReference type="ChEBI" id="CHEBI:29101"/>
        <note>structural</note>
    </ligand>
</feature>
<evidence type="ECO:0000256" key="1">
    <source>
        <dbReference type="ARBA" id="ARBA00004651"/>
    </source>
</evidence>
<keyword evidence="10" id="KW-0915">Sodium</keyword>
<dbReference type="Proteomes" id="UP000070134">
    <property type="component" value="Chromosome"/>
</dbReference>
<dbReference type="AlphaFoldDB" id="A0A126ZZX3"/>
<evidence type="ECO:0000256" key="4">
    <source>
        <dbReference type="ARBA" id="ARBA00022989"/>
    </source>
</evidence>
<evidence type="ECO:0000256" key="10">
    <source>
        <dbReference type="HAMAP-Rule" id="MF_00454"/>
    </source>
</evidence>
<evidence type="ECO:0000256" key="6">
    <source>
        <dbReference type="ARBA" id="ARBA00023303"/>
    </source>
</evidence>
<feature type="transmembrane region" description="Helical" evidence="10">
    <location>
        <begin position="35"/>
        <end position="58"/>
    </location>
</feature>
<name>A0A126ZZX3_9MICC</name>
<comment type="function">
    <text evidence="9 10">Fluoride-specific ion channel. Important for reducing fluoride concentration in the cell, thus reducing its toxicity.</text>
</comment>
<sequence>MSPLEALLLGVAGGLGAVARYVLDTAVSRRVRGPLPFATIGINVTGSLALGLVTGAVLAGADPAVQAVLGTGFLGGYTTFSTASYQSVSLALSGRWAAAVVNGVGTMALCVAAALGGLAVAAALAG</sequence>
<comment type="similarity">
    <text evidence="7 10">Belongs to the fluoride channel Fluc/FEX (TC 1.A.43) family.</text>
</comment>
<feature type="transmembrane region" description="Helical" evidence="10">
    <location>
        <begin position="64"/>
        <end position="85"/>
    </location>
</feature>
<keyword evidence="6 10" id="KW-0407">Ion channel</keyword>
<comment type="activity regulation">
    <text evidence="10">Na(+) is not transported, but it plays an essential structural role and its presence is essential for fluoride channel function.</text>
</comment>
<dbReference type="RefSeq" id="WP_066494436.1">
    <property type="nucleotide sequence ID" value="NZ_BJMO01000007.1"/>
</dbReference>
<organism evidence="11 12">
    <name type="scientific">Sinomonas atrocyanea</name>
    <dbReference type="NCBI Taxonomy" id="37927"/>
    <lineage>
        <taxon>Bacteria</taxon>
        <taxon>Bacillati</taxon>
        <taxon>Actinomycetota</taxon>
        <taxon>Actinomycetes</taxon>
        <taxon>Micrococcales</taxon>
        <taxon>Micrococcaceae</taxon>
        <taxon>Sinomonas</taxon>
    </lineage>
</organism>
<dbReference type="KEGG" id="satk:SA2016_0211"/>
<evidence type="ECO:0000256" key="2">
    <source>
        <dbReference type="ARBA" id="ARBA00022475"/>
    </source>
</evidence>
<dbReference type="PATRIC" id="fig|37927.3.peg.216"/>
<protein>
    <recommendedName>
        <fullName evidence="10">Fluoride-specific ion channel FluC</fullName>
    </recommendedName>
</protein>
<keyword evidence="10" id="KW-0406">Ion transport</keyword>
<dbReference type="GO" id="GO:0062054">
    <property type="term" value="F:fluoride channel activity"/>
    <property type="evidence" value="ECO:0007669"/>
    <property type="project" value="UniProtKB-UniRule"/>
</dbReference>
<evidence type="ECO:0000256" key="5">
    <source>
        <dbReference type="ARBA" id="ARBA00023136"/>
    </source>
</evidence>
<keyword evidence="3 10" id="KW-0812">Transmembrane</keyword>
<dbReference type="GO" id="GO:0140114">
    <property type="term" value="P:cellular detoxification of fluoride"/>
    <property type="evidence" value="ECO:0007669"/>
    <property type="project" value="UniProtKB-UniRule"/>
</dbReference>
<dbReference type="PANTHER" id="PTHR28259:SF1">
    <property type="entry name" value="FLUORIDE EXPORT PROTEIN 1-RELATED"/>
    <property type="match status" value="1"/>
</dbReference>
<dbReference type="InterPro" id="IPR003691">
    <property type="entry name" value="FluC"/>
</dbReference>
<keyword evidence="5 10" id="KW-0472">Membrane</keyword>